<evidence type="ECO:0000259" key="1">
    <source>
        <dbReference type="Pfam" id="PF06985"/>
    </source>
</evidence>
<reference evidence="2" key="2">
    <citation type="submission" date="2012-05" db="EMBL/GenBank/DDBJ databases">
        <title>The Genome Annotation of Fusarium oxysporum PHW808.</title>
        <authorList>
            <consortium name="The Broad Institute Genomics Platform"/>
            <person name="Ma L.-J."/>
            <person name="Corby-Kistler H."/>
            <person name="Broz K."/>
            <person name="Gale L.R."/>
            <person name="Jonkers W."/>
            <person name="O'Donnell K."/>
            <person name="Ploetz R."/>
            <person name="Steinberg C."/>
            <person name="Schwartz D.C."/>
            <person name="VanEtten H."/>
            <person name="Zhou S."/>
            <person name="Young S.K."/>
            <person name="Zeng Q."/>
            <person name="Gargeya S."/>
            <person name="Fitzgerald M."/>
            <person name="Abouelleil A."/>
            <person name="Alvarado L."/>
            <person name="Chapman S.B."/>
            <person name="Gainer-Dewar J."/>
            <person name="Goldberg J."/>
            <person name="Griggs A."/>
            <person name="Gujja S."/>
            <person name="Hansen M."/>
            <person name="Howarth C."/>
            <person name="Imamovic A."/>
            <person name="Ireland A."/>
            <person name="Larimer J."/>
            <person name="McCowan C."/>
            <person name="Murphy C."/>
            <person name="Pearson M."/>
            <person name="Poon T.W."/>
            <person name="Priest M."/>
            <person name="Roberts A."/>
            <person name="Saif S."/>
            <person name="Shea T."/>
            <person name="Sykes S."/>
            <person name="Wortman J."/>
            <person name="Nusbaum C."/>
            <person name="Birren B."/>
        </authorList>
    </citation>
    <scope>NUCLEOTIDE SEQUENCE</scope>
    <source>
        <strain evidence="2">54008</strain>
    </source>
</reference>
<dbReference type="PANTHER" id="PTHR10622:SF10">
    <property type="entry name" value="HET DOMAIN-CONTAINING PROTEIN"/>
    <property type="match status" value="1"/>
</dbReference>
<dbReference type="HOGENOM" id="CLU_000288_138_5_1"/>
<dbReference type="AlphaFoldDB" id="X0GR17"/>
<accession>X0GR17</accession>
<dbReference type="OrthoDB" id="20872at2759"/>
<dbReference type="Pfam" id="PF06985">
    <property type="entry name" value="HET"/>
    <property type="match status" value="1"/>
</dbReference>
<gene>
    <name evidence="2" type="ORF">FOPG_18022</name>
</gene>
<dbReference type="InterPro" id="IPR010730">
    <property type="entry name" value="HET"/>
</dbReference>
<feature type="domain" description="Heterokaryon incompatibility" evidence="1">
    <location>
        <begin position="21"/>
        <end position="81"/>
    </location>
</feature>
<reference evidence="2" key="1">
    <citation type="submission" date="2011-11" db="EMBL/GenBank/DDBJ databases">
        <title>The Genome Sequence of Fusarium oxysporum PHW808.</title>
        <authorList>
            <consortium name="The Broad Institute Genome Sequencing Platform"/>
            <person name="Ma L.-J."/>
            <person name="Gale L.R."/>
            <person name="Schwartz D.C."/>
            <person name="Zhou S."/>
            <person name="Corby-Kistler H."/>
            <person name="Young S.K."/>
            <person name="Zeng Q."/>
            <person name="Gargeya S."/>
            <person name="Fitzgerald M."/>
            <person name="Haas B."/>
            <person name="Abouelleil A."/>
            <person name="Alvarado L."/>
            <person name="Arachchi H.M."/>
            <person name="Berlin A."/>
            <person name="Brown A."/>
            <person name="Chapman S.B."/>
            <person name="Chen Z."/>
            <person name="Dunbar C."/>
            <person name="Freedman E."/>
            <person name="Gearin G."/>
            <person name="Goldberg J."/>
            <person name="Griggs A."/>
            <person name="Gujja S."/>
            <person name="Heiman D."/>
            <person name="Howarth C."/>
            <person name="Larson L."/>
            <person name="Lui A."/>
            <person name="MacDonald P.J.P."/>
            <person name="Montmayeur A."/>
            <person name="Murphy C."/>
            <person name="Neiman D."/>
            <person name="Pearson M."/>
            <person name="Priest M."/>
            <person name="Roberts A."/>
            <person name="Saif S."/>
            <person name="Shea T."/>
            <person name="Shenoy N."/>
            <person name="Sisk P."/>
            <person name="Stolte C."/>
            <person name="Sykes S."/>
            <person name="Wortman J."/>
            <person name="Nusbaum C."/>
            <person name="Birren B."/>
        </authorList>
    </citation>
    <scope>NUCLEOTIDE SEQUENCE [LARGE SCALE GENOMIC DNA]</scope>
    <source>
        <strain evidence="2">54008</strain>
    </source>
</reference>
<dbReference type="Proteomes" id="UP000030676">
    <property type="component" value="Unassembled WGS sequence"/>
</dbReference>
<dbReference type="PANTHER" id="PTHR10622">
    <property type="entry name" value="HET DOMAIN-CONTAINING PROTEIN"/>
    <property type="match status" value="1"/>
</dbReference>
<evidence type="ECO:0000313" key="2">
    <source>
        <dbReference type="EMBL" id="EXL65768.1"/>
    </source>
</evidence>
<dbReference type="EMBL" id="JH659106">
    <property type="protein sequence ID" value="EXL65768.1"/>
    <property type="molecule type" value="Genomic_DNA"/>
</dbReference>
<name>X0GR17_FUSOX</name>
<proteinExistence type="predicted"/>
<protein>
    <recommendedName>
        <fullName evidence="1">Heterokaryon incompatibility domain-containing protein</fullName>
    </recommendedName>
</protein>
<sequence length="82" mass="9429">MWLINTGIFKLEEFVNPPSTYAILSHTWEGEEVLFQDMENLKRAKGKAGWNKIQMTCDEARKAGILYAWVDTCCIDKRSSAE</sequence>
<organism evidence="2">
    <name type="scientific">Fusarium oxysporum f. sp. conglutinans race 2 54008</name>
    <dbReference type="NCBI Taxonomy" id="1089457"/>
    <lineage>
        <taxon>Eukaryota</taxon>
        <taxon>Fungi</taxon>
        <taxon>Dikarya</taxon>
        <taxon>Ascomycota</taxon>
        <taxon>Pezizomycotina</taxon>
        <taxon>Sordariomycetes</taxon>
        <taxon>Hypocreomycetidae</taxon>
        <taxon>Hypocreales</taxon>
        <taxon>Nectriaceae</taxon>
        <taxon>Fusarium</taxon>
        <taxon>Fusarium oxysporum species complex</taxon>
    </lineage>
</organism>